<dbReference type="PANTHER" id="PTHR28656">
    <property type="entry name" value="COILED-COIL DOMAIN-CONTAINING PROTEIN 153"/>
    <property type="match status" value="1"/>
</dbReference>
<evidence type="ECO:0000256" key="8">
    <source>
        <dbReference type="ARBA" id="ARBA00023212"/>
    </source>
</evidence>
<comment type="similarity">
    <text evidence="10">Belongs to the DRC12 family.</text>
</comment>
<reference evidence="14" key="1">
    <citation type="submission" date="2025-08" db="UniProtKB">
        <authorList>
            <consortium name="RefSeq"/>
        </authorList>
    </citation>
    <scope>IDENTIFICATION</scope>
</reference>
<keyword evidence="9" id="KW-0966">Cell projection</keyword>
<evidence type="ECO:0000256" key="10">
    <source>
        <dbReference type="ARBA" id="ARBA00044754"/>
    </source>
</evidence>
<evidence type="ECO:0000256" key="6">
    <source>
        <dbReference type="ARBA" id="ARBA00023054"/>
    </source>
</evidence>
<evidence type="ECO:0000256" key="1">
    <source>
        <dbReference type="ARBA" id="ARBA00003029"/>
    </source>
</evidence>
<dbReference type="Proteomes" id="UP000515154">
    <property type="component" value="Linkage group LG18"/>
</dbReference>
<keyword evidence="13" id="KW-1185">Reference proteome</keyword>
<evidence type="ECO:0000256" key="5">
    <source>
        <dbReference type="ARBA" id="ARBA00022846"/>
    </source>
</evidence>
<organism evidence="13 14">
    <name type="scientific">Octopus sinensis</name>
    <name type="common">East Asian common octopus</name>
    <dbReference type="NCBI Taxonomy" id="2607531"/>
    <lineage>
        <taxon>Eukaryota</taxon>
        <taxon>Metazoa</taxon>
        <taxon>Spiralia</taxon>
        <taxon>Lophotrochozoa</taxon>
        <taxon>Mollusca</taxon>
        <taxon>Cephalopoda</taxon>
        <taxon>Coleoidea</taxon>
        <taxon>Octopodiformes</taxon>
        <taxon>Octopoda</taxon>
        <taxon>Incirrata</taxon>
        <taxon>Octopodidae</taxon>
        <taxon>Octopus</taxon>
    </lineage>
</organism>
<gene>
    <name evidence="14" type="primary">LOC115221498</name>
</gene>
<protein>
    <recommendedName>
        <fullName evidence="11">Dynein regulatory complex protein 12</fullName>
    </recommendedName>
</protein>
<keyword evidence="6 12" id="KW-0175">Coiled coil</keyword>
<keyword evidence="7" id="KW-0969">Cilium</keyword>
<accession>A0A6P7T9D5</accession>
<dbReference type="InterPro" id="IPR033585">
    <property type="entry name" value="DRC12-like"/>
</dbReference>
<evidence type="ECO:0000256" key="12">
    <source>
        <dbReference type="SAM" id="Coils"/>
    </source>
</evidence>
<feature type="coiled-coil region" evidence="12">
    <location>
        <begin position="105"/>
        <end position="132"/>
    </location>
</feature>
<keyword evidence="4" id="KW-0963">Cytoplasm</keyword>
<evidence type="ECO:0000313" key="14">
    <source>
        <dbReference type="RefSeq" id="XP_029647553.1"/>
    </source>
</evidence>
<evidence type="ECO:0000256" key="11">
    <source>
        <dbReference type="ARBA" id="ARBA00044800"/>
    </source>
</evidence>
<proteinExistence type="inferred from homology"/>
<evidence type="ECO:0000256" key="2">
    <source>
        <dbReference type="ARBA" id="ARBA00004611"/>
    </source>
</evidence>
<comment type="subunit">
    <text evidence="3">Component of the nexin-dynein regulatory complex (N-DRC).</text>
</comment>
<evidence type="ECO:0000256" key="7">
    <source>
        <dbReference type="ARBA" id="ARBA00023069"/>
    </source>
</evidence>
<name>A0A6P7T9D5_9MOLL</name>
<evidence type="ECO:0000256" key="4">
    <source>
        <dbReference type="ARBA" id="ARBA00022490"/>
    </source>
</evidence>
<evidence type="ECO:0000313" key="13">
    <source>
        <dbReference type="Proteomes" id="UP000515154"/>
    </source>
</evidence>
<dbReference type="RefSeq" id="XP_029647553.1">
    <property type="nucleotide sequence ID" value="XM_029791693.2"/>
</dbReference>
<dbReference type="PANTHER" id="PTHR28656:SF1">
    <property type="entry name" value="COILED-COIL DOMAIN-CONTAINING PROTEIN 153"/>
    <property type="match status" value="1"/>
</dbReference>
<sequence>MSTKKKAPKMAKKPSKKNVLDMQAYEDRQKEEKFQNSIVELNNLKEYLAQRHSLLVKSVANRSDCHKRLNMLRVELETQKGDYKSVSEEMKRQYKTMESEMSVKVHLLETKLACCKQKLRETEAKLLSTRAETMQHLKEKQKEIDLLHHKQNSIQSFYEKIIHQVFDNLVVQINTGRDHFEGHGVMIQARNKKLLLEFGLNPLDL</sequence>
<dbReference type="KEGG" id="osn:115221498"/>
<comment type="subcellular location">
    <subcellularLocation>
        <location evidence="2">Cytoplasm</location>
        <location evidence="2">Cytoskeleton</location>
        <location evidence="2">Flagellum axoneme</location>
    </subcellularLocation>
</comment>
<keyword evidence="5" id="KW-0282">Flagellum</keyword>
<dbReference type="AlphaFoldDB" id="A0A6P7T9D5"/>
<keyword evidence="8" id="KW-0206">Cytoskeleton</keyword>
<evidence type="ECO:0000256" key="9">
    <source>
        <dbReference type="ARBA" id="ARBA00023273"/>
    </source>
</evidence>
<evidence type="ECO:0000256" key="3">
    <source>
        <dbReference type="ARBA" id="ARBA00011248"/>
    </source>
</evidence>
<comment type="function">
    <text evidence="1">Component of the nexin-dynein regulatory complex (N-DRC), a key regulator of ciliary/flagellar motility which maintains the alignment and integrity of the distal axoneme and regulates microtubule sliding in motile axonemes.</text>
</comment>